<dbReference type="EMBL" id="QXFU01001406">
    <property type="protein sequence ID" value="KAE9003082.1"/>
    <property type="molecule type" value="Genomic_DNA"/>
</dbReference>
<keyword evidence="6" id="KW-1185">Reference proteome</keyword>
<evidence type="ECO:0000313" key="5">
    <source>
        <dbReference type="Proteomes" id="UP000429607"/>
    </source>
</evidence>
<dbReference type="EMBL" id="QXFT01001343">
    <property type="protein sequence ID" value="KAE9321312.1"/>
    <property type="molecule type" value="Genomic_DNA"/>
</dbReference>
<dbReference type="EMBL" id="QXFV01001337">
    <property type="protein sequence ID" value="KAE9008361.1"/>
    <property type="molecule type" value="Genomic_DNA"/>
</dbReference>
<evidence type="ECO:0000313" key="7">
    <source>
        <dbReference type="Proteomes" id="UP000435112"/>
    </source>
</evidence>
<dbReference type="Proteomes" id="UP000429607">
    <property type="component" value="Unassembled WGS sequence"/>
</dbReference>
<dbReference type="Proteomes" id="UP000435112">
    <property type="component" value="Unassembled WGS sequence"/>
</dbReference>
<name>A0A6A3KLT3_9STRA</name>
<dbReference type="AlphaFoldDB" id="A0A6A3KLT3"/>
<accession>A0A6A3KLT3</accession>
<evidence type="ECO:0000256" key="1">
    <source>
        <dbReference type="SAM" id="MobiDB-lite"/>
    </source>
</evidence>
<gene>
    <name evidence="3" type="ORF">PR001_g16715</name>
    <name evidence="2" type="ORF">PR002_g17441</name>
    <name evidence="4" type="ORF">PR003_g17503</name>
</gene>
<evidence type="ECO:0000313" key="2">
    <source>
        <dbReference type="EMBL" id="KAE9003082.1"/>
    </source>
</evidence>
<evidence type="ECO:0000313" key="4">
    <source>
        <dbReference type="EMBL" id="KAE9321312.1"/>
    </source>
</evidence>
<reference evidence="5 7" key="1">
    <citation type="submission" date="2018-09" db="EMBL/GenBank/DDBJ databases">
        <title>Genomic investigation of the strawberry pathogen Phytophthora fragariae indicates pathogenicity is determined by transcriptional variation in three key races.</title>
        <authorList>
            <person name="Adams T.M."/>
            <person name="Armitage A.D."/>
            <person name="Sobczyk M.K."/>
            <person name="Bates H.J."/>
            <person name="Dunwell J.M."/>
            <person name="Nellist C.F."/>
            <person name="Harrison R.J."/>
        </authorList>
    </citation>
    <scope>NUCLEOTIDE SEQUENCE [LARGE SCALE GENOMIC DNA]</scope>
    <source>
        <strain evidence="3 5">SCRP249</strain>
        <strain evidence="2 7">SCRP324</strain>
        <strain evidence="4 6">SCRP333</strain>
    </source>
</reference>
<dbReference type="Proteomes" id="UP000434957">
    <property type="component" value="Unassembled WGS sequence"/>
</dbReference>
<evidence type="ECO:0000313" key="3">
    <source>
        <dbReference type="EMBL" id="KAE9008361.1"/>
    </source>
</evidence>
<comment type="caution">
    <text evidence="3">The sequence shown here is derived from an EMBL/GenBank/DDBJ whole genome shotgun (WGS) entry which is preliminary data.</text>
</comment>
<dbReference type="OrthoDB" id="132868at2759"/>
<evidence type="ECO:0000313" key="6">
    <source>
        <dbReference type="Proteomes" id="UP000434957"/>
    </source>
</evidence>
<organism evidence="3 5">
    <name type="scientific">Phytophthora rubi</name>
    <dbReference type="NCBI Taxonomy" id="129364"/>
    <lineage>
        <taxon>Eukaryota</taxon>
        <taxon>Sar</taxon>
        <taxon>Stramenopiles</taxon>
        <taxon>Oomycota</taxon>
        <taxon>Peronosporomycetes</taxon>
        <taxon>Peronosporales</taxon>
        <taxon>Peronosporaceae</taxon>
        <taxon>Phytophthora</taxon>
    </lineage>
</organism>
<feature type="region of interest" description="Disordered" evidence="1">
    <location>
        <begin position="73"/>
        <end position="95"/>
    </location>
</feature>
<sequence length="126" mass="14392">MYAKSITPFVLNDVTAGSGHRARQICNTDFERLQQLFNFFVTNGEATARAINANVNAKRAHVDQWVRGTVNSKARSPTFTRSREPTGAARDAHRVDYAHKLRREELVRRDSLSDMDNVLQQYVQLE</sequence>
<protein>
    <submittedName>
        <fullName evidence="3">Uncharacterized protein</fullName>
    </submittedName>
</protein>
<proteinExistence type="predicted"/>